<protein>
    <recommendedName>
        <fullName evidence="4">O-antigen ligase domain-containing protein</fullName>
    </recommendedName>
</protein>
<feature type="transmembrane region" description="Helical" evidence="1">
    <location>
        <begin position="83"/>
        <end position="102"/>
    </location>
</feature>
<evidence type="ECO:0000256" key="1">
    <source>
        <dbReference type="SAM" id="Phobius"/>
    </source>
</evidence>
<feature type="transmembrane region" description="Helical" evidence="1">
    <location>
        <begin position="60"/>
        <end position="77"/>
    </location>
</feature>
<evidence type="ECO:0000313" key="3">
    <source>
        <dbReference type="Proteomes" id="UP000260983"/>
    </source>
</evidence>
<keyword evidence="1" id="KW-0472">Membrane</keyword>
<keyword evidence="1" id="KW-1133">Transmembrane helix</keyword>
<proteinExistence type="predicted"/>
<name>A0A3E5B6Q5_9BACE</name>
<dbReference type="AlphaFoldDB" id="A0A3E5B6Q5"/>
<feature type="transmembrane region" description="Helical" evidence="1">
    <location>
        <begin position="114"/>
        <end position="136"/>
    </location>
</feature>
<comment type="caution">
    <text evidence="2">The sequence shown here is derived from an EMBL/GenBank/DDBJ whole genome shotgun (WGS) entry which is preliminary data.</text>
</comment>
<reference evidence="2 3" key="1">
    <citation type="submission" date="2018-08" db="EMBL/GenBank/DDBJ databases">
        <title>A genome reference for cultivated species of the human gut microbiota.</title>
        <authorList>
            <person name="Zou Y."/>
            <person name="Xue W."/>
            <person name="Luo G."/>
        </authorList>
    </citation>
    <scope>NUCLEOTIDE SEQUENCE [LARGE SCALE GENOMIC DNA]</scope>
    <source>
        <strain evidence="2 3">OM05-15BH</strain>
    </source>
</reference>
<feature type="transmembrane region" description="Helical" evidence="1">
    <location>
        <begin position="336"/>
        <end position="367"/>
    </location>
</feature>
<evidence type="ECO:0008006" key="4">
    <source>
        <dbReference type="Google" id="ProtNLM"/>
    </source>
</evidence>
<feature type="transmembrane region" description="Helical" evidence="1">
    <location>
        <begin position="177"/>
        <end position="208"/>
    </location>
</feature>
<organism evidence="2 3">
    <name type="scientific">Bacteroides oleiciplenus</name>
    <dbReference type="NCBI Taxonomy" id="626931"/>
    <lineage>
        <taxon>Bacteria</taxon>
        <taxon>Pseudomonadati</taxon>
        <taxon>Bacteroidota</taxon>
        <taxon>Bacteroidia</taxon>
        <taxon>Bacteroidales</taxon>
        <taxon>Bacteroidaceae</taxon>
        <taxon>Bacteroides</taxon>
    </lineage>
</organism>
<feature type="transmembrane region" description="Helical" evidence="1">
    <location>
        <begin position="220"/>
        <end position="239"/>
    </location>
</feature>
<feature type="transmembrane region" description="Helical" evidence="1">
    <location>
        <begin position="36"/>
        <end position="53"/>
    </location>
</feature>
<accession>A0A3E5B6Q5</accession>
<evidence type="ECO:0000313" key="2">
    <source>
        <dbReference type="EMBL" id="RGN33236.1"/>
    </source>
</evidence>
<gene>
    <name evidence="2" type="ORF">DXB65_15995</name>
</gene>
<feature type="transmembrane region" description="Helical" evidence="1">
    <location>
        <begin position="148"/>
        <end position="170"/>
    </location>
</feature>
<sequence length="378" mass="43215">MNMKIELLNKVLVILICLFYILSSVINTYIPGILKMVQIVTIVIALLLIPLLLKKDEKVNLFILLYAFLFLLLVPLFSSGSYLNTINSLSFLLNVFMGFILWKQVDFTYSLLRVIFIINCIALILETFFQIKFVLISEDYDTSAIEHLYKMGIFSAPKNGGFFILAVALLSYLRKDIFILILGFIFSLFTGVRIASVAIGLPLVYMLLCYLLKGISWKKILLLFVIFCICYFALCAFFTENELVLRRLSTSMDLEDGSNTERFYFWKAHWDYFWSQSIEQILWGNSAMSDLVIGNGPECAFLDVLNRAGFLVLMFFLSPLFFILICNIYHLSPLLILIALLSALISGRFAMGFSEGIIYWCLVFQLLSSCPQLSKLSV</sequence>
<dbReference type="Proteomes" id="UP000260983">
    <property type="component" value="Unassembled WGS sequence"/>
</dbReference>
<feature type="transmembrane region" description="Helical" evidence="1">
    <location>
        <begin position="310"/>
        <end position="330"/>
    </location>
</feature>
<keyword evidence="1" id="KW-0812">Transmembrane</keyword>
<feature type="transmembrane region" description="Helical" evidence="1">
    <location>
        <begin position="12"/>
        <end position="30"/>
    </location>
</feature>
<dbReference type="EMBL" id="QSUL01000011">
    <property type="protein sequence ID" value="RGN33236.1"/>
    <property type="molecule type" value="Genomic_DNA"/>
</dbReference>